<protein>
    <submittedName>
        <fullName evidence="3">Phosphoesterase</fullName>
    </submittedName>
</protein>
<dbReference type="Proteomes" id="UP000078486">
    <property type="component" value="Unassembled WGS sequence"/>
</dbReference>
<dbReference type="Pfam" id="PF01368">
    <property type="entry name" value="DHH"/>
    <property type="match status" value="1"/>
</dbReference>
<evidence type="ECO:0000313" key="3">
    <source>
        <dbReference type="EMBL" id="OAM91174.1"/>
    </source>
</evidence>
<keyword evidence="4" id="KW-1185">Reference proteome</keyword>
<dbReference type="SUPFAM" id="SSF64182">
    <property type="entry name" value="DHH phosphoesterases"/>
    <property type="match status" value="1"/>
</dbReference>
<feature type="domain" description="DHHA1" evidence="2">
    <location>
        <begin position="240"/>
        <end position="323"/>
    </location>
</feature>
<dbReference type="InterPro" id="IPR051319">
    <property type="entry name" value="Oligoribo/pAp-PDE_c-di-AMP_PDE"/>
</dbReference>
<dbReference type="PANTHER" id="PTHR47618:SF1">
    <property type="entry name" value="BIFUNCTIONAL OLIGORIBONUCLEASE AND PAP PHOSPHATASE NRNA"/>
    <property type="match status" value="1"/>
</dbReference>
<accession>A0A178IMR1</accession>
<dbReference type="OrthoDB" id="9803668at2"/>
<dbReference type="RefSeq" id="WP_068769072.1">
    <property type="nucleotide sequence ID" value="NZ_CP109796.1"/>
</dbReference>
<dbReference type="PANTHER" id="PTHR47618">
    <property type="entry name" value="BIFUNCTIONAL OLIGORIBONUCLEASE AND PAP PHOSPHATASE NRNA"/>
    <property type="match status" value="1"/>
</dbReference>
<organism evidence="3 4">
    <name type="scientific">Termitidicoccus mucosus</name>
    <dbReference type="NCBI Taxonomy" id="1184151"/>
    <lineage>
        <taxon>Bacteria</taxon>
        <taxon>Pseudomonadati</taxon>
        <taxon>Verrucomicrobiota</taxon>
        <taxon>Opitutia</taxon>
        <taxon>Opitutales</taxon>
        <taxon>Opitutaceae</taxon>
        <taxon>Termitidicoccus</taxon>
    </lineage>
</organism>
<dbReference type="Gene3D" id="3.90.1640.10">
    <property type="entry name" value="inorganic pyrophosphatase (n-terminal core)"/>
    <property type="match status" value="1"/>
</dbReference>
<dbReference type="STRING" id="1184151.AW736_04685"/>
<dbReference type="InterPro" id="IPR038763">
    <property type="entry name" value="DHH_sf"/>
</dbReference>
<dbReference type="Gene3D" id="3.10.310.30">
    <property type="match status" value="1"/>
</dbReference>
<feature type="domain" description="DDH" evidence="1">
    <location>
        <begin position="23"/>
        <end position="163"/>
    </location>
</feature>
<sequence length="333" mass="35672">MEKLFPDLSSRFARLLADIAGQRIAVVGHARPDGDCIGSQIALARVLRARGHEVVCVNGDLVPRRLRYLVGDMPFYLTDDTPAGDWAAIYVDCADHARGGEKARKRFPAPVAVIDHHLSNSGFAPCNIIDSTSAAACEILAGLFLDNAIDIDPGAARALYAGIVTDTGMFRFNSTTRRTFMLAAELVTRGANPSEAGYEIYERESPAKLRLLQRFLGSLRYECGGRACVGLLPDGVFEQTGAEIEDTEGLVDYARCIDGVDIGVLIEERAGAIKASFRAKNPVFRVDQIAAQFGGGGHACAAGLNLQGGTLADFRPRLVAALAAQFAAMEIKN</sequence>
<evidence type="ECO:0000259" key="2">
    <source>
        <dbReference type="Pfam" id="PF02272"/>
    </source>
</evidence>
<gene>
    <name evidence="3" type="ORF">AW736_04685</name>
</gene>
<dbReference type="AlphaFoldDB" id="A0A178IMR1"/>
<comment type="caution">
    <text evidence="3">The sequence shown here is derived from an EMBL/GenBank/DDBJ whole genome shotgun (WGS) entry which is preliminary data.</text>
</comment>
<dbReference type="GO" id="GO:0003676">
    <property type="term" value="F:nucleic acid binding"/>
    <property type="evidence" value="ECO:0007669"/>
    <property type="project" value="InterPro"/>
</dbReference>
<evidence type="ECO:0000313" key="4">
    <source>
        <dbReference type="Proteomes" id="UP000078486"/>
    </source>
</evidence>
<name>A0A178IMR1_9BACT</name>
<proteinExistence type="predicted"/>
<reference evidence="3 4" key="1">
    <citation type="submission" date="2016-01" db="EMBL/GenBank/DDBJ databases">
        <title>High potential of lignocellulose degradation of a new Verrucomicrobia species.</title>
        <authorList>
            <person name="Wang Y."/>
            <person name="Shi Y."/>
            <person name="Qiu Z."/>
            <person name="Liu S."/>
            <person name="Yang H."/>
        </authorList>
    </citation>
    <scope>NUCLEOTIDE SEQUENCE [LARGE SCALE GENOMIC DNA]</scope>
    <source>
        <strain evidence="3 4">TSB47</strain>
    </source>
</reference>
<dbReference type="EMBL" id="LRRQ01000039">
    <property type="protein sequence ID" value="OAM91174.1"/>
    <property type="molecule type" value="Genomic_DNA"/>
</dbReference>
<dbReference type="InterPro" id="IPR001667">
    <property type="entry name" value="DDH_dom"/>
</dbReference>
<dbReference type="InterPro" id="IPR003156">
    <property type="entry name" value="DHHA1_dom"/>
</dbReference>
<dbReference type="Pfam" id="PF02272">
    <property type="entry name" value="DHHA1"/>
    <property type="match status" value="1"/>
</dbReference>
<evidence type="ECO:0000259" key="1">
    <source>
        <dbReference type="Pfam" id="PF01368"/>
    </source>
</evidence>